<dbReference type="PANTHER" id="PTHR47525:SF1">
    <property type="entry name" value="OS07G0295200 PROTEIN"/>
    <property type="match status" value="1"/>
</dbReference>
<accession>A0AA88VA83</accession>
<dbReference type="Proteomes" id="UP001188597">
    <property type="component" value="Unassembled WGS sequence"/>
</dbReference>
<proteinExistence type="predicted"/>
<protein>
    <submittedName>
        <fullName evidence="1">Uncharacterized protein</fullName>
    </submittedName>
</protein>
<dbReference type="PANTHER" id="PTHR47525">
    <property type="entry name" value="OS07G0295200 PROTEIN"/>
    <property type="match status" value="1"/>
</dbReference>
<sequence length="220" mass="23957">MLEGRMGARLDELASAMLGRRMGAVLGGHGRMGAVLDGRMGAVLDGHRGAVLRGRRGTMLVMLGAKGQPMTPFYGPSLANIFFLRGCRRGRSTLARVRRLQILISSSSITAARAAPTSSLQLEEMPKWRADEAHVLLKEKHLTWLNITEGGKVKIKLKIGETVPHELSWLWATCLLPGGRKLESASCIYIVDCALTTAAAETHPLITTPNEKKHEEQVKA</sequence>
<gene>
    <name evidence="1" type="ORF">RJ639_019501</name>
</gene>
<reference evidence="1" key="1">
    <citation type="submission" date="2022-12" db="EMBL/GenBank/DDBJ databases">
        <title>Draft genome assemblies for two species of Escallonia (Escalloniales).</title>
        <authorList>
            <person name="Chanderbali A."/>
            <person name="Dervinis C."/>
            <person name="Anghel I."/>
            <person name="Soltis D."/>
            <person name="Soltis P."/>
            <person name="Zapata F."/>
        </authorList>
    </citation>
    <scope>NUCLEOTIDE SEQUENCE</scope>
    <source>
        <strain evidence="1">UCBG64.0493</strain>
        <tissue evidence="1">Leaf</tissue>
    </source>
</reference>
<dbReference type="AlphaFoldDB" id="A0AA88VA83"/>
<dbReference type="InterPro" id="IPR053323">
    <property type="entry name" value="UPF0235"/>
</dbReference>
<dbReference type="EMBL" id="JAVXUP010002229">
    <property type="protein sequence ID" value="KAK3004624.1"/>
    <property type="molecule type" value="Genomic_DNA"/>
</dbReference>
<comment type="caution">
    <text evidence="1">The sequence shown here is derived from an EMBL/GenBank/DDBJ whole genome shotgun (WGS) entry which is preliminary data.</text>
</comment>
<name>A0AA88VA83_9ASTE</name>
<keyword evidence="2" id="KW-1185">Reference proteome</keyword>
<organism evidence="1 2">
    <name type="scientific">Escallonia herrerae</name>
    <dbReference type="NCBI Taxonomy" id="1293975"/>
    <lineage>
        <taxon>Eukaryota</taxon>
        <taxon>Viridiplantae</taxon>
        <taxon>Streptophyta</taxon>
        <taxon>Embryophyta</taxon>
        <taxon>Tracheophyta</taxon>
        <taxon>Spermatophyta</taxon>
        <taxon>Magnoliopsida</taxon>
        <taxon>eudicotyledons</taxon>
        <taxon>Gunneridae</taxon>
        <taxon>Pentapetalae</taxon>
        <taxon>asterids</taxon>
        <taxon>campanulids</taxon>
        <taxon>Escalloniales</taxon>
        <taxon>Escalloniaceae</taxon>
        <taxon>Escallonia</taxon>
    </lineage>
</organism>
<evidence type="ECO:0000313" key="2">
    <source>
        <dbReference type="Proteomes" id="UP001188597"/>
    </source>
</evidence>
<evidence type="ECO:0000313" key="1">
    <source>
        <dbReference type="EMBL" id="KAK3004624.1"/>
    </source>
</evidence>